<sequence length="476" mass="56203">MSDRIPELFDILKYCYNKNYNQYVATIGMEALNIFGWNEENHLHSINIKSIRSLESDKIEKICRIYEMLTISMYYIPEYKNTSSKLLEFLIFSDLPVDKEMIRKNQVYFFNTLKYTKKIDLDVPKIKLLDPKIENEKYYYPMNPSIIKVSDGYIVNVRMVNYKQERTIVWNYLEKNNKIHSKNYILHMDNKFNCIRSYILEDISWVSQMKLNDDPKLKYTGYEDIILFPMNTIQNKNSSPSIHRDGHPEYIWFSCTTNMSDPINVGKATMGRMKYIKPHTPGQSGEYKIENVYILCGPNKFARVEKNWINISMVPDESNPNYISSRFIYSWNPYVIVEARININDEGKTVVTETIKNDKMELDLSSFRGSTLSVYICHEFENKLWIGHISIIHEATSQHNDKGRAYSHRFIMYDEKYNITHISSPWIFEHVGVEYCRSMCYGNFQHELLLSTGIEDSSAHIFSLDISQILKSLYRI</sequence>
<proteinExistence type="predicted"/>
<reference evidence="1" key="1">
    <citation type="journal article" date="2019" name="MBio">
        <title>Virus Genomes from Deep Sea Sediments Expand the Ocean Megavirome and Support Independent Origins of Viral Gigantism.</title>
        <authorList>
            <person name="Backstrom D."/>
            <person name="Yutin N."/>
            <person name="Jorgensen S.L."/>
            <person name="Dharamshi J."/>
            <person name="Homa F."/>
            <person name="Zaremba-Niedwiedzka K."/>
            <person name="Spang A."/>
            <person name="Wolf Y.I."/>
            <person name="Koonin E.V."/>
            <person name="Ettema T.J."/>
        </authorList>
    </citation>
    <scope>NUCLEOTIDE SEQUENCE</scope>
</reference>
<accession>A0A481Z203</accession>
<dbReference type="EMBL" id="MK500439">
    <property type="protein sequence ID" value="QBK89726.1"/>
    <property type="molecule type" value="Genomic_DNA"/>
</dbReference>
<organism evidence="1">
    <name type="scientific">Pithovirus LCPAC101</name>
    <dbReference type="NCBI Taxonomy" id="2506586"/>
    <lineage>
        <taxon>Viruses</taxon>
        <taxon>Pithoviruses</taxon>
    </lineage>
</organism>
<gene>
    <name evidence="1" type="ORF">LCPAC101_00090</name>
</gene>
<evidence type="ECO:0000313" key="1">
    <source>
        <dbReference type="EMBL" id="QBK89726.1"/>
    </source>
</evidence>
<name>A0A481Z203_9VIRU</name>
<protein>
    <submittedName>
        <fullName evidence="1">Uncharacterized protein</fullName>
    </submittedName>
</protein>